<dbReference type="Proteomes" id="UP000239863">
    <property type="component" value="Unassembled WGS sequence"/>
</dbReference>
<dbReference type="RefSeq" id="WP_169993920.1">
    <property type="nucleotide sequence ID" value="NZ_PTIS01000002.1"/>
</dbReference>
<sequence length="176" mass="20001">MNSRKHKAFTLIELIVTLAIFIIVLNVLFPFFITSYKGFNTTEIKSHLQSEGESIMSYFSKDAMEAKEISNITDINDINSLKETQVLSMKSIEFVSGDGDINGYEIKDGVISQYKKDNKDSPKKIGKVVGKDVKDVNIYTVDGKNFSETSSVRINILMKNKDVTYEINNTLYFRNK</sequence>
<feature type="transmembrane region" description="Helical" evidence="1">
    <location>
        <begin position="12"/>
        <end position="33"/>
    </location>
</feature>
<dbReference type="InterPro" id="IPR045584">
    <property type="entry name" value="Pilin-like"/>
</dbReference>
<name>A0A2S6FZT7_9CLOT</name>
<dbReference type="SUPFAM" id="SSF54523">
    <property type="entry name" value="Pili subunits"/>
    <property type="match status" value="1"/>
</dbReference>
<dbReference type="NCBIfam" id="TIGR02532">
    <property type="entry name" value="IV_pilin_GFxxxE"/>
    <property type="match status" value="1"/>
</dbReference>
<comment type="caution">
    <text evidence="2">The sequence shown here is derived from an EMBL/GenBank/DDBJ whole genome shotgun (WGS) entry which is preliminary data.</text>
</comment>
<evidence type="ECO:0000313" key="2">
    <source>
        <dbReference type="EMBL" id="PPK49097.1"/>
    </source>
</evidence>
<evidence type="ECO:0000313" key="3">
    <source>
        <dbReference type="Proteomes" id="UP000239863"/>
    </source>
</evidence>
<organism evidence="2 3">
    <name type="scientific">Clostridium algidicarnis DSM 15099</name>
    <dbReference type="NCBI Taxonomy" id="1121295"/>
    <lineage>
        <taxon>Bacteria</taxon>
        <taxon>Bacillati</taxon>
        <taxon>Bacillota</taxon>
        <taxon>Clostridia</taxon>
        <taxon>Eubacteriales</taxon>
        <taxon>Clostridiaceae</taxon>
        <taxon>Clostridium</taxon>
    </lineage>
</organism>
<dbReference type="InterPro" id="IPR012902">
    <property type="entry name" value="N_methyl_site"/>
</dbReference>
<keyword evidence="1" id="KW-0812">Transmembrane</keyword>
<dbReference type="EMBL" id="PTIS01000002">
    <property type="protein sequence ID" value="PPK49097.1"/>
    <property type="molecule type" value="Genomic_DNA"/>
</dbReference>
<protein>
    <submittedName>
        <fullName evidence="2">Prepilin-type N-terminal cleavage/methylation domain-containing protein</fullName>
    </submittedName>
</protein>
<reference evidence="2 3" key="1">
    <citation type="submission" date="2018-02" db="EMBL/GenBank/DDBJ databases">
        <title>Genomic Encyclopedia of Archaeal and Bacterial Type Strains, Phase II (KMG-II): from individual species to whole genera.</title>
        <authorList>
            <person name="Goeker M."/>
        </authorList>
    </citation>
    <scope>NUCLEOTIDE SEQUENCE [LARGE SCALE GENOMIC DNA]</scope>
    <source>
        <strain evidence="2 3">DSM 15099</strain>
    </source>
</reference>
<keyword evidence="1" id="KW-1133">Transmembrane helix</keyword>
<dbReference type="AlphaFoldDB" id="A0A2S6FZT7"/>
<dbReference type="Pfam" id="PF07963">
    <property type="entry name" value="N_methyl"/>
    <property type="match status" value="1"/>
</dbReference>
<accession>A0A2S6FZT7</accession>
<evidence type="ECO:0000256" key="1">
    <source>
        <dbReference type="SAM" id="Phobius"/>
    </source>
</evidence>
<keyword evidence="1" id="KW-0472">Membrane</keyword>
<proteinExistence type="predicted"/>
<gene>
    <name evidence="2" type="ORF">BD821_1028</name>
</gene>